<proteinExistence type="predicted"/>
<feature type="compositionally biased region" description="Basic and acidic residues" evidence="1">
    <location>
        <begin position="419"/>
        <end position="432"/>
    </location>
</feature>
<sequence length="578" mass="62653">MWLALLVFDHLPSARELGVAQAEEGSDRPKNPHSVACWPREHVPTPGLCLFLGSSSSWPQIEGLQTYELLDYKPIEITKSDGKVVCKNMKSPVSIDFAAYKRSFPMRLKPSCRTDWTFVNLGNEETAGIVEGSGATTIVKNSREILLFQGHLNGESNSTIDGSMENGIFQGYVITGTQQKFFIERIPEEKRKEMNNAHSLIFETRGGSYTSGAVSSGVDSGSLCGEGSGEEAEEGSGQQQTLRAIPNAPSDSFAAPAEVKQEFAEGFKEENAEKQIQPTDTGDKELLAVCPIEKLRAAAEEVKELEKNTNNLGDGATTGNGSEKTSDVKENIEKKAETGNESEKLIKTSEQKKRPESLIKTEEESKNSEAKPNAATTEEKLQELPKTSEQEKKPEHLTKTAGKTNNLEAKPNAATTDGKLQELPKTSEEKPEALSNTAEEIRNPDAATSDEKLQELPKKKPEDLTKTADKTNNLEANPEAAKTTQEDKNIEKKPEDLNEPLRAPQIGISLFGGPQPYGSSVSSVSSVSTVNSGNPYYPGGGVQTTYVSRVGNGYPVGYAGGAYPYRAPAQLRPLEGPI</sequence>
<evidence type="ECO:0000313" key="2">
    <source>
        <dbReference type="EMBL" id="CAD6197378.1"/>
    </source>
</evidence>
<feature type="region of interest" description="Disordered" evidence="1">
    <location>
        <begin position="219"/>
        <end position="240"/>
    </location>
</feature>
<protein>
    <submittedName>
        <fullName evidence="2">Uncharacterized protein</fullName>
    </submittedName>
</protein>
<gene>
    <name evidence="2" type="ORF">CAUJ_LOCUS13287</name>
</gene>
<feature type="compositionally biased region" description="Basic and acidic residues" evidence="1">
    <location>
        <begin position="484"/>
        <end position="496"/>
    </location>
</feature>
<organism evidence="2 3">
    <name type="scientific">Caenorhabditis auriculariae</name>
    <dbReference type="NCBI Taxonomy" id="2777116"/>
    <lineage>
        <taxon>Eukaryota</taxon>
        <taxon>Metazoa</taxon>
        <taxon>Ecdysozoa</taxon>
        <taxon>Nematoda</taxon>
        <taxon>Chromadorea</taxon>
        <taxon>Rhabditida</taxon>
        <taxon>Rhabditina</taxon>
        <taxon>Rhabditomorpha</taxon>
        <taxon>Rhabditoidea</taxon>
        <taxon>Rhabditidae</taxon>
        <taxon>Peloderinae</taxon>
        <taxon>Caenorhabditis</taxon>
    </lineage>
</organism>
<feature type="compositionally biased region" description="Polar residues" evidence="1">
    <location>
        <begin position="308"/>
        <end position="323"/>
    </location>
</feature>
<feature type="region of interest" description="Disordered" evidence="1">
    <location>
        <begin position="306"/>
        <end position="501"/>
    </location>
</feature>
<name>A0A8S1HSA2_9PELO</name>
<feature type="compositionally biased region" description="Basic and acidic residues" evidence="1">
    <location>
        <begin position="377"/>
        <end position="398"/>
    </location>
</feature>
<dbReference type="AlphaFoldDB" id="A0A8S1HSA2"/>
<evidence type="ECO:0000256" key="1">
    <source>
        <dbReference type="SAM" id="MobiDB-lite"/>
    </source>
</evidence>
<dbReference type="Proteomes" id="UP000835052">
    <property type="component" value="Unassembled WGS sequence"/>
</dbReference>
<dbReference type="EMBL" id="CAJGYM010000092">
    <property type="protein sequence ID" value="CAD6197378.1"/>
    <property type="molecule type" value="Genomic_DNA"/>
</dbReference>
<comment type="caution">
    <text evidence="2">The sequence shown here is derived from an EMBL/GenBank/DDBJ whole genome shotgun (WGS) entry which is preliminary data.</text>
</comment>
<reference evidence="2" key="1">
    <citation type="submission" date="2020-10" db="EMBL/GenBank/DDBJ databases">
        <authorList>
            <person name="Kikuchi T."/>
        </authorList>
    </citation>
    <scope>NUCLEOTIDE SEQUENCE</scope>
    <source>
        <strain evidence="2">NKZ352</strain>
    </source>
</reference>
<dbReference type="OrthoDB" id="2149267at2759"/>
<accession>A0A8S1HSA2</accession>
<evidence type="ECO:0000313" key="3">
    <source>
        <dbReference type="Proteomes" id="UP000835052"/>
    </source>
</evidence>
<feature type="compositionally biased region" description="Basic and acidic residues" evidence="1">
    <location>
        <begin position="324"/>
        <end position="369"/>
    </location>
</feature>
<feature type="compositionally biased region" description="Basic and acidic residues" evidence="1">
    <location>
        <begin position="439"/>
        <end position="469"/>
    </location>
</feature>
<keyword evidence="3" id="KW-1185">Reference proteome</keyword>